<feature type="region of interest" description="Disordered" evidence="1">
    <location>
        <begin position="1"/>
        <end position="20"/>
    </location>
</feature>
<gene>
    <name evidence="2" type="ORF">RRG08_011624</name>
</gene>
<dbReference type="AlphaFoldDB" id="A0AAE0XP38"/>
<evidence type="ECO:0000313" key="3">
    <source>
        <dbReference type="Proteomes" id="UP001283361"/>
    </source>
</evidence>
<keyword evidence="3" id="KW-1185">Reference proteome</keyword>
<evidence type="ECO:0000313" key="2">
    <source>
        <dbReference type="EMBL" id="KAK3700871.1"/>
    </source>
</evidence>
<dbReference type="EMBL" id="JAWDGP010007902">
    <property type="protein sequence ID" value="KAK3700871.1"/>
    <property type="molecule type" value="Genomic_DNA"/>
</dbReference>
<proteinExistence type="predicted"/>
<name>A0AAE0XP38_9GAST</name>
<organism evidence="2 3">
    <name type="scientific">Elysia crispata</name>
    <name type="common">lettuce slug</name>
    <dbReference type="NCBI Taxonomy" id="231223"/>
    <lineage>
        <taxon>Eukaryota</taxon>
        <taxon>Metazoa</taxon>
        <taxon>Spiralia</taxon>
        <taxon>Lophotrochozoa</taxon>
        <taxon>Mollusca</taxon>
        <taxon>Gastropoda</taxon>
        <taxon>Heterobranchia</taxon>
        <taxon>Euthyneura</taxon>
        <taxon>Panpulmonata</taxon>
        <taxon>Sacoglossa</taxon>
        <taxon>Placobranchoidea</taxon>
        <taxon>Plakobranchidae</taxon>
        <taxon>Elysia</taxon>
    </lineage>
</organism>
<comment type="caution">
    <text evidence="2">The sequence shown here is derived from an EMBL/GenBank/DDBJ whole genome shotgun (WGS) entry which is preliminary data.</text>
</comment>
<dbReference type="Proteomes" id="UP001283361">
    <property type="component" value="Unassembled WGS sequence"/>
</dbReference>
<reference evidence="2" key="1">
    <citation type="journal article" date="2023" name="G3 (Bethesda)">
        <title>A reference genome for the long-term kleptoplast-retaining sea slug Elysia crispata morphotype clarki.</title>
        <authorList>
            <person name="Eastman K.E."/>
            <person name="Pendleton A.L."/>
            <person name="Shaikh M.A."/>
            <person name="Suttiyut T."/>
            <person name="Ogas R."/>
            <person name="Tomko P."/>
            <person name="Gavelis G."/>
            <person name="Widhalm J.R."/>
            <person name="Wisecaver J.H."/>
        </authorList>
    </citation>
    <scope>NUCLEOTIDE SEQUENCE</scope>
    <source>
        <strain evidence="2">ECLA1</strain>
    </source>
</reference>
<evidence type="ECO:0000256" key="1">
    <source>
        <dbReference type="SAM" id="MobiDB-lite"/>
    </source>
</evidence>
<sequence>MLPGQSKGHDPSVEDQPVGSIPSTAYVLVIFEQPRTKQPAQQISAKSSSQAPGKGLVLVPVRTGDIWVDLMLAVQGSLWSIEKLVRSSDRRRIVSGLKKR</sequence>
<accession>A0AAE0XP38</accession>
<protein>
    <submittedName>
        <fullName evidence="2">Uncharacterized protein</fullName>
    </submittedName>
</protein>